<dbReference type="CDD" id="cd21059">
    <property type="entry name" value="LciA-like"/>
    <property type="match status" value="1"/>
</dbReference>
<proteinExistence type="inferred from homology"/>
<dbReference type="OrthoDB" id="4174719at2"/>
<dbReference type="EC" id="1.8.4.11" evidence="5"/>
<feature type="active site" evidence="5">
    <location>
        <position position="105"/>
    </location>
</feature>
<dbReference type="EMBL" id="AZFJ01000049">
    <property type="protein sequence ID" value="KRL85713.1"/>
    <property type="molecule type" value="Genomic_DNA"/>
</dbReference>
<keyword evidence="8" id="KW-1185">Reference proteome</keyword>
<dbReference type="PATRIC" id="fig|1423783.4.peg.1139"/>
<sequence>MKYNREQLLGTLTTLITTPATRAWERQLLVGAKDALTNGGRPDAVVAKLEGELRPLALRNNLTPDLTDFYRRVTGDEVGAAHFDLDRYNAADAPYEDRAIFAGGCFWCMVEPFDTRSGIEAVVSGYTGGTVEQPTYEQVSGGYTGHVEAVEIIFDTRKITYAELVDIYWQLIDPTDDMGQMGDRGENYRPVIFVRNDAQRAEAEASKQRVINSGMYAAPIVVGVEAATTFWPAENFHQDFYKKNARRYKHIERERQQFLRFQHLRGRLHRLFRK</sequence>
<evidence type="ECO:0000256" key="1">
    <source>
        <dbReference type="ARBA" id="ARBA00005591"/>
    </source>
</evidence>
<protein>
    <recommendedName>
        <fullName evidence="5">Peptide methionine sulfoxide reductase MsrA</fullName>
        <shortName evidence="5">Protein-methionine-S-oxide reductase</shortName>
        <ecNumber evidence="5">1.8.4.11</ecNumber>
    </recommendedName>
    <alternativeName>
        <fullName evidence="5">Peptide-methionine (S)-S-oxide reductase</fullName>
        <shortName evidence="5">Peptide Met(O) reductase</shortName>
    </alternativeName>
</protein>
<dbReference type="InterPro" id="IPR036509">
    <property type="entry name" value="Met_Sox_Rdtase_MsrA_sf"/>
</dbReference>
<dbReference type="Pfam" id="PF01625">
    <property type="entry name" value="PMSR"/>
    <property type="match status" value="1"/>
</dbReference>
<comment type="catalytic activity">
    <reaction evidence="4 5">
        <text>[thioredoxin]-disulfide + L-methionine + H2O = L-methionine (S)-S-oxide + [thioredoxin]-dithiol</text>
        <dbReference type="Rhea" id="RHEA:19993"/>
        <dbReference type="Rhea" id="RHEA-COMP:10698"/>
        <dbReference type="Rhea" id="RHEA-COMP:10700"/>
        <dbReference type="ChEBI" id="CHEBI:15377"/>
        <dbReference type="ChEBI" id="CHEBI:29950"/>
        <dbReference type="ChEBI" id="CHEBI:50058"/>
        <dbReference type="ChEBI" id="CHEBI:57844"/>
        <dbReference type="ChEBI" id="CHEBI:58772"/>
        <dbReference type="EC" id="1.8.4.11"/>
    </reaction>
</comment>
<reference evidence="7 8" key="1">
    <citation type="journal article" date="2015" name="Genome Announc.">
        <title>Expanding the biotechnology potential of lactobacilli through comparative genomics of 213 strains and associated genera.</title>
        <authorList>
            <person name="Sun Z."/>
            <person name="Harris H.M."/>
            <person name="McCann A."/>
            <person name="Guo C."/>
            <person name="Argimon S."/>
            <person name="Zhang W."/>
            <person name="Yang X."/>
            <person name="Jeffery I.B."/>
            <person name="Cooney J.C."/>
            <person name="Kagawa T.F."/>
            <person name="Liu W."/>
            <person name="Song Y."/>
            <person name="Salvetti E."/>
            <person name="Wrobel A."/>
            <person name="Rasinkangas P."/>
            <person name="Parkhill J."/>
            <person name="Rea M.C."/>
            <person name="O'Sullivan O."/>
            <person name="Ritari J."/>
            <person name="Douillard F.P."/>
            <person name="Paul Ross R."/>
            <person name="Yang R."/>
            <person name="Briner A.E."/>
            <person name="Felis G.E."/>
            <person name="de Vos W.M."/>
            <person name="Barrangou R."/>
            <person name="Klaenhammer T.R."/>
            <person name="Caufield P.W."/>
            <person name="Cui Y."/>
            <person name="Zhang H."/>
            <person name="O'Toole P.W."/>
        </authorList>
    </citation>
    <scope>NUCLEOTIDE SEQUENCE [LARGE SCALE GENOMIC DNA]</scope>
    <source>
        <strain evidence="7 8">DSM 15945</strain>
    </source>
</reference>
<dbReference type="GO" id="GO:0030153">
    <property type="term" value="P:bacteriocin immunity"/>
    <property type="evidence" value="ECO:0007669"/>
    <property type="project" value="InterPro"/>
</dbReference>
<keyword evidence="2 5" id="KW-0560">Oxidoreductase</keyword>
<dbReference type="PANTHER" id="PTHR43774">
    <property type="entry name" value="PEPTIDE METHIONINE SULFOXIDE REDUCTASE"/>
    <property type="match status" value="1"/>
</dbReference>
<evidence type="ECO:0000256" key="2">
    <source>
        <dbReference type="ARBA" id="ARBA00023002"/>
    </source>
</evidence>
<evidence type="ECO:0000313" key="7">
    <source>
        <dbReference type="EMBL" id="KRL85713.1"/>
    </source>
</evidence>
<comment type="similarity">
    <text evidence="1 5">Belongs to the MsrA Met sulfoxide reductase family.</text>
</comment>
<dbReference type="InterPro" id="IPR015046">
    <property type="entry name" value="LciA_Immunity-like"/>
</dbReference>
<name>A0A0R1TWV2_9LACO</name>
<dbReference type="GO" id="GO:0033744">
    <property type="term" value="F:L-methionine:thioredoxin-disulfide S-oxidoreductase activity"/>
    <property type="evidence" value="ECO:0007669"/>
    <property type="project" value="RHEA"/>
</dbReference>
<dbReference type="SUPFAM" id="SSF55068">
    <property type="entry name" value="Peptide methionine sulfoxide reductase"/>
    <property type="match status" value="1"/>
</dbReference>
<feature type="domain" description="Peptide methionine sulphoxide reductase MsrA" evidence="6">
    <location>
        <begin position="99"/>
        <end position="250"/>
    </location>
</feature>
<evidence type="ECO:0000256" key="5">
    <source>
        <dbReference type="HAMAP-Rule" id="MF_01401"/>
    </source>
</evidence>
<dbReference type="Pfam" id="PF08951">
    <property type="entry name" value="EntA_Immun"/>
    <property type="match status" value="1"/>
</dbReference>
<accession>A0A0R1TWV2</accession>
<evidence type="ECO:0000313" key="8">
    <source>
        <dbReference type="Proteomes" id="UP000051922"/>
    </source>
</evidence>
<dbReference type="STRING" id="1423783.FC50_GL001099"/>
<dbReference type="HAMAP" id="MF_01401">
    <property type="entry name" value="MsrA"/>
    <property type="match status" value="1"/>
</dbReference>
<dbReference type="PANTHER" id="PTHR43774:SF1">
    <property type="entry name" value="PEPTIDE METHIONINE SULFOXIDE REDUCTASE MSRA 2"/>
    <property type="match status" value="1"/>
</dbReference>
<comment type="catalytic activity">
    <reaction evidence="3 5">
        <text>L-methionyl-[protein] + [thioredoxin]-disulfide + H2O = L-methionyl-(S)-S-oxide-[protein] + [thioredoxin]-dithiol</text>
        <dbReference type="Rhea" id="RHEA:14217"/>
        <dbReference type="Rhea" id="RHEA-COMP:10698"/>
        <dbReference type="Rhea" id="RHEA-COMP:10700"/>
        <dbReference type="Rhea" id="RHEA-COMP:12313"/>
        <dbReference type="Rhea" id="RHEA-COMP:12315"/>
        <dbReference type="ChEBI" id="CHEBI:15377"/>
        <dbReference type="ChEBI" id="CHEBI:16044"/>
        <dbReference type="ChEBI" id="CHEBI:29950"/>
        <dbReference type="ChEBI" id="CHEBI:44120"/>
        <dbReference type="ChEBI" id="CHEBI:50058"/>
        <dbReference type="EC" id="1.8.4.11"/>
    </reaction>
</comment>
<dbReference type="AlphaFoldDB" id="A0A0R1TWV2"/>
<evidence type="ECO:0000259" key="6">
    <source>
        <dbReference type="Pfam" id="PF01625"/>
    </source>
</evidence>
<comment type="function">
    <text evidence="5">Has an important function as a repair enzyme for proteins that have been inactivated by oxidation. Catalyzes the reversible oxidation-reduction of methionine sulfoxide in proteins to methionine.</text>
</comment>
<comment type="caution">
    <text evidence="7">The sequence shown here is derived from an EMBL/GenBank/DDBJ whole genome shotgun (WGS) entry which is preliminary data.</text>
</comment>
<dbReference type="InterPro" id="IPR002569">
    <property type="entry name" value="Met_Sox_Rdtase_MsrA_dom"/>
</dbReference>
<dbReference type="GO" id="GO:0008113">
    <property type="term" value="F:peptide-methionine (S)-S-oxide reductase activity"/>
    <property type="evidence" value="ECO:0007669"/>
    <property type="project" value="UniProtKB-UniRule"/>
</dbReference>
<dbReference type="NCBIfam" id="TIGR00401">
    <property type="entry name" value="msrA"/>
    <property type="match status" value="1"/>
</dbReference>
<gene>
    <name evidence="5" type="primary">msrA</name>
    <name evidence="7" type="ORF">FC50_GL001099</name>
</gene>
<evidence type="ECO:0000256" key="4">
    <source>
        <dbReference type="ARBA" id="ARBA00048782"/>
    </source>
</evidence>
<evidence type="ECO:0000256" key="3">
    <source>
        <dbReference type="ARBA" id="ARBA00047806"/>
    </source>
</evidence>
<dbReference type="Gene3D" id="3.30.1060.10">
    <property type="entry name" value="Peptide methionine sulphoxide reductase MsrA"/>
    <property type="match status" value="1"/>
</dbReference>
<dbReference type="RefSeq" id="WP_056956674.1">
    <property type="nucleotide sequence ID" value="NZ_AZFJ01000049.1"/>
</dbReference>
<dbReference type="Proteomes" id="UP000051922">
    <property type="component" value="Unassembled WGS sequence"/>
</dbReference>
<organism evidence="7 8">
    <name type="scientific">Lacticaseibacillus pantheris DSM 15945 = JCM 12539 = NBRC 106106</name>
    <dbReference type="NCBI Taxonomy" id="1423783"/>
    <lineage>
        <taxon>Bacteria</taxon>
        <taxon>Bacillati</taxon>
        <taxon>Bacillota</taxon>
        <taxon>Bacilli</taxon>
        <taxon>Lactobacillales</taxon>
        <taxon>Lactobacillaceae</taxon>
        <taxon>Lacticaseibacillus</taxon>
    </lineage>
</organism>